<dbReference type="EMBL" id="CP095046">
    <property type="protein sequence ID" value="UOQ71118.1"/>
    <property type="molecule type" value="Genomic_DNA"/>
</dbReference>
<evidence type="ECO:0008006" key="4">
    <source>
        <dbReference type="Google" id="ProtNLM"/>
    </source>
</evidence>
<feature type="chain" id="PRO_5035818839" description="DUF4426 domain-containing protein" evidence="1">
    <location>
        <begin position="21"/>
        <end position="154"/>
    </location>
</feature>
<dbReference type="AlphaFoldDB" id="A0A8T9Q5B9"/>
<dbReference type="RefSeq" id="WP_244674529.1">
    <property type="nucleotide sequence ID" value="NZ_CP095046.1"/>
</dbReference>
<accession>A0A8T9Q5B9</accession>
<keyword evidence="1" id="KW-0732">Signal</keyword>
<proteinExistence type="predicted"/>
<dbReference type="KEGG" id="hcu:MUN79_20980"/>
<protein>
    <recommendedName>
        <fullName evidence="4">DUF4426 domain-containing protein</fullName>
    </recommendedName>
</protein>
<feature type="signal peptide" evidence="1">
    <location>
        <begin position="1"/>
        <end position="20"/>
    </location>
</feature>
<reference evidence="2" key="1">
    <citation type="submission" date="2022-04" db="EMBL/GenBank/DDBJ databases">
        <title>Hymenobacter sp. isolated from the air.</title>
        <authorList>
            <person name="Won M."/>
            <person name="Lee C.-M."/>
            <person name="Woen H.-Y."/>
            <person name="Kwon S.-W."/>
        </authorList>
    </citation>
    <scope>NUCLEOTIDE SEQUENCE</scope>
    <source>
        <strain evidence="2">5116S-3</strain>
    </source>
</reference>
<name>A0A8T9Q5B9_9BACT</name>
<organism evidence="2 3">
    <name type="scientific">Hymenobacter cellulosilyticus</name>
    <dbReference type="NCBI Taxonomy" id="2932248"/>
    <lineage>
        <taxon>Bacteria</taxon>
        <taxon>Pseudomonadati</taxon>
        <taxon>Bacteroidota</taxon>
        <taxon>Cytophagia</taxon>
        <taxon>Cytophagales</taxon>
        <taxon>Hymenobacteraceae</taxon>
        <taxon>Hymenobacter</taxon>
    </lineage>
</organism>
<dbReference type="Proteomes" id="UP000831796">
    <property type="component" value="Chromosome"/>
</dbReference>
<evidence type="ECO:0000256" key="1">
    <source>
        <dbReference type="SAM" id="SignalP"/>
    </source>
</evidence>
<evidence type="ECO:0000313" key="3">
    <source>
        <dbReference type="Proteomes" id="UP000831796"/>
    </source>
</evidence>
<gene>
    <name evidence="2" type="ORF">MUN79_20980</name>
</gene>
<evidence type="ECO:0000313" key="2">
    <source>
        <dbReference type="EMBL" id="UOQ71118.1"/>
    </source>
</evidence>
<sequence>MKARYTLLLLFLLVSAVAFGQAPPAAVNFCGQDFPLPEGAALVSPYEVKADKFDLILMYLNPADLRNGAPADYTKQRMKKVKGKELQEISCFIQGTPAKAFKFSHPTETGTAYELLAYGVTKGQPVMIQLTLDVDPYNNIEIPEFPRQFVHFDK</sequence>
<keyword evidence="3" id="KW-1185">Reference proteome</keyword>